<protein>
    <submittedName>
        <fullName evidence="7">Uncharacterized protein</fullName>
    </submittedName>
</protein>
<feature type="transmembrane region" description="Helical" evidence="6">
    <location>
        <begin position="49"/>
        <end position="71"/>
    </location>
</feature>
<dbReference type="GO" id="GO:0005886">
    <property type="term" value="C:plasma membrane"/>
    <property type="evidence" value="ECO:0007669"/>
    <property type="project" value="UniProtKB-SubCell"/>
</dbReference>
<dbReference type="HOGENOM" id="CLU_056539_0_0_0"/>
<feature type="transmembrane region" description="Helical" evidence="6">
    <location>
        <begin position="167"/>
        <end position="185"/>
    </location>
</feature>
<dbReference type="PANTHER" id="PTHR39087:SF2">
    <property type="entry name" value="UPF0104 MEMBRANE PROTEIN MJ1595"/>
    <property type="match status" value="1"/>
</dbReference>
<dbReference type="Pfam" id="PF03706">
    <property type="entry name" value="LPG_synthase_TM"/>
    <property type="match status" value="1"/>
</dbReference>
<dbReference type="PANTHER" id="PTHR39087">
    <property type="entry name" value="UPF0104 MEMBRANE PROTEIN MJ1595"/>
    <property type="match status" value="1"/>
</dbReference>
<evidence type="ECO:0000256" key="6">
    <source>
        <dbReference type="SAM" id="Phobius"/>
    </source>
</evidence>
<dbReference type="RefSeq" id="WP_013007455.1">
    <property type="nucleotide sequence ID" value="NC_013939.1"/>
</dbReference>
<keyword evidence="3 6" id="KW-0812">Transmembrane</keyword>
<name>D3PC84_DEFDS</name>
<comment type="subcellular location">
    <subcellularLocation>
        <location evidence="1">Cell membrane</location>
        <topology evidence="1">Multi-pass membrane protein</topology>
    </subcellularLocation>
</comment>
<feature type="transmembrane region" description="Helical" evidence="6">
    <location>
        <begin position="280"/>
        <end position="302"/>
    </location>
</feature>
<dbReference type="eggNOG" id="COG0392">
    <property type="taxonomic scope" value="Bacteria"/>
</dbReference>
<evidence type="ECO:0000256" key="1">
    <source>
        <dbReference type="ARBA" id="ARBA00004651"/>
    </source>
</evidence>
<keyword evidence="5 6" id="KW-0472">Membrane</keyword>
<organism evidence="7 8">
    <name type="scientific">Deferribacter desulfuricans (strain DSM 14783 / JCM 11476 / NBRC 101012 / SSM1)</name>
    <dbReference type="NCBI Taxonomy" id="639282"/>
    <lineage>
        <taxon>Bacteria</taxon>
        <taxon>Pseudomonadati</taxon>
        <taxon>Deferribacterota</taxon>
        <taxon>Deferribacteres</taxon>
        <taxon>Deferribacterales</taxon>
        <taxon>Deferribacteraceae</taxon>
        <taxon>Deferribacter</taxon>
    </lineage>
</organism>
<dbReference type="KEGG" id="ddf:DEFDS_0728"/>
<evidence type="ECO:0000256" key="2">
    <source>
        <dbReference type="ARBA" id="ARBA00022475"/>
    </source>
</evidence>
<feature type="transmembrane region" description="Helical" evidence="6">
    <location>
        <begin position="83"/>
        <end position="107"/>
    </location>
</feature>
<dbReference type="Proteomes" id="UP000001520">
    <property type="component" value="Chromosome"/>
</dbReference>
<keyword evidence="8" id="KW-1185">Reference proteome</keyword>
<dbReference type="OrthoDB" id="145485at2"/>
<accession>D3PC84</accession>
<evidence type="ECO:0000313" key="7">
    <source>
        <dbReference type="EMBL" id="BAI80207.1"/>
    </source>
</evidence>
<feature type="transmembrane region" description="Helical" evidence="6">
    <location>
        <begin position="205"/>
        <end position="227"/>
    </location>
</feature>
<proteinExistence type="predicted"/>
<evidence type="ECO:0000256" key="5">
    <source>
        <dbReference type="ARBA" id="ARBA00023136"/>
    </source>
</evidence>
<evidence type="ECO:0000313" key="8">
    <source>
        <dbReference type="Proteomes" id="UP000001520"/>
    </source>
</evidence>
<gene>
    <name evidence="7" type="ordered locus">DEFDS_0728</name>
</gene>
<keyword evidence="2" id="KW-1003">Cell membrane</keyword>
<sequence>MKKHILKAVNILIILVILYLTFTFLAKIFHSLSWEEVKSAVLLIDSKMITLVAILTALNYFIVTFYDLITVKQIKLKIPYKKVFLYSLTSFILNNNLGFGAIMGGALRFRYLTKIGMSPILITNYMILFSWIYWLGLIALSFVVFLFIEPGYSLSLPFIHFTIQAKLLGLVALIIVLIFFILSFLKQKKIISGAILYPIAKPKILLLQFTISTLDWLLLGLIFYFLLPNHSIGFFKYLPIYLVSQITAVSSHVPGGTGVFDGIMIFYLKNYYEVNALVGSLFIFRLVYFLIPLAFGILLFFFNEFYLSKNNYRIISIEK</sequence>
<dbReference type="STRING" id="639282.DEFDS_0728"/>
<evidence type="ECO:0000256" key="3">
    <source>
        <dbReference type="ARBA" id="ARBA00022692"/>
    </source>
</evidence>
<keyword evidence="4 6" id="KW-1133">Transmembrane helix</keyword>
<reference evidence="7 8" key="1">
    <citation type="journal article" date="2010" name="DNA Res.">
        <title>Bacterial lifestyle in a deep-sea hydrothermal vent chimney revealed by the genome sequence of the thermophilic bacterium Deferribacter desulfuricans SSM1.</title>
        <authorList>
            <person name="Takaki Y."/>
            <person name="Shimamura S."/>
            <person name="Nakagawa S."/>
            <person name="Fukuhara Y."/>
            <person name="Horikawa H."/>
            <person name="Ankai A."/>
            <person name="Harada T."/>
            <person name="Hosoyama A."/>
            <person name="Oguchi A."/>
            <person name="Fukui S."/>
            <person name="Fujita N."/>
            <person name="Takami H."/>
            <person name="Takai K."/>
        </authorList>
    </citation>
    <scope>NUCLEOTIDE SEQUENCE [LARGE SCALE GENOMIC DNA]</scope>
    <source>
        <strain evidence="8">DSM 14783 / JCM 11476 / NBRC 101012 / SSM1</strain>
    </source>
</reference>
<feature type="transmembrane region" description="Helical" evidence="6">
    <location>
        <begin position="239"/>
        <end position="268"/>
    </location>
</feature>
<dbReference type="InterPro" id="IPR022791">
    <property type="entry name" value="L-PG_synthase/AglD"/>
</dbReference>
<dbReference type="AlphaFoldDB" id="D3PC84"/>
<dbReference type="EMBL" id="AP011529">
    <property type="protein sequence ID" value="BAI80207.1"/>
    <property type="molecule type" value="Genomic_DNA"/>
</dbReference>
<feature type="transmembrane region" description="Helical" evidence="6">
    <location>
        <begin position="127"/>
        <end position="147"/>
    </location>
</feature>
<feature type="transmembrane region" description="Helical" evidence="6">
    <location>
        <begin position="9"/>
        <end position="29"/>
    </location>
</feature>
<evidence type="ECO:0000256" key="4">
    <source>
        <dbReference type="ARBA" id="ARBA00022989"/>
    </source>
</evidence>